<proteinExistence type="predicted"/>
<evidence type="ECO:0000313" key="2">
    <source>
        <dbReference type="EMBL" id="WWD17825.1"/>
    </source>
</evidence>
<evidence type="ECO:0000313" key="3">
    <source>
        <dbReference type="Proteomes" id="UP000322225"/>
    </source>
</evidence>
<feature type="region of interest" description="Disordered" evidence="1">
    <location>
        <begin position="1"/>
        <end position="38"/>
    </location>
</feature>
<accession>A0AAJ8MUC2</accession>
<dbReference type="RefSeq" id="XP_065823195.1">
    <property type="nucleotide sequence ID" value="XM_065967123.1"/>
</dbReference>
<feature type="region of interest" description="Disordered" evidence="1">
    <location>
        <begin position="47"/>
        <end position="66"/>
    </location>
</feature>
<dbReference type="AlphaFoldDB" id="A0AAJ8MUC2"/>
<dbReference type="GeneID" id="43588876"/>
<sequence length="168" mass="17356">MSSNNQGNSSSRGMRRANAVRARNRSSSQGDSLTHFDPVSASIAQGDYSTSASQSVSGVSASLRGPSDFATASEAVSYPQYNYSQSGDPAGSVGTPAPPYVTNASSSSQSATDGTSTSTGVDAPPNPTLKTKSITTRDGVQAVRMNSQFVPVVPRDRIRGQPYSIPST</sequence>
<gene>
    <name evidence="2" type="ORF">CI109_102268</name>
</gene>
<reference evidence="2" key="2">
    <citation type="submission" date="2024-01" db="EMBL/GenBank/DDBJ databases">
        <title>Comparative genomics of Cryptococcus and Kwoniella reveals pathogenesis evolution and contrasting modes of karyotype evolution via chromosome fusion or intercentromeric recombination.</title>
        <authorList>
            <person name="Coelho M.A."/>
            <person name="David-Palma M."/>
            <person name="Shea T."/>
            <person name="Bowers K."/>
            <person name="McGinley-Smith S."/>
            <person name="Mohammad A.W."/>
            <person name="Gnirke A."/>
            <person name="Yurkov A.M."/>
            <person name="Nowrousian M."/>
            <person name="Sun S."/>
            <person name="Cuomo C.A."/>
            <person name="Heitman J."/>
        </authorList>
    </citation>
    <scope>NUCLEOTIDE SEQUENCE</scope>
    <source>
        <strain evidence="2">CBS 12478</strain>
    </source>
</reference>
<organism evidence="2 3">
    <name type="scientific">Kwoniella shandongensis</name>
    <dbReference type="NCBI Taxonomy" id="1734106"/>
    <lineage>
        <taxon>Eukaryota</taxon>
        <taxon>Fungi</taxon>
        <taxon>Dikarya</taxon>
        <taxon>Basidiomycota</taxon>
        <taxon>Agaricomycotina</taxon>
        <taxon>Tremellomycetes</taxon>
        <taxon>Tremellales</taxon>
        <taxon>Cryptococcaceae</taxon>
        <taxon>Kwoniella</taxon>
    </lineage>
</organism>
<keyword evidence="3" id="KW-1185">Reference proteome</keyword>
<protein>
    <submittedName>
        <fullName evidence="2">Uncharacterized protein</fullName>
    </submittedName>
</protein>
<feature type="compositionally biased region" description="Polar residues" evidence="1">
    <location>
        <begin position="128"/>
        <end position="139"/>
    </location>
</feature>
<dbReference type="KEGG" id="ksn:43588876"/>
<dbReference type="Proteomes" id="UP000322225">
    <property type="component" value="Chromosome 4"/>
</dbReference>
<feature type="region of interest" description="Disordered" evidence="1">
    <location>
        <begin position="80"/>
        <end position="139"/>
    </location>
</feature>
<name>A0AAJ8MUC2_9TREE</name>
<reference evidence="2" key="1">
    <citation type="submission" date="2017-08" db="EMBL/GenBank/DDBJ databases">
        <authorList>
            <person name="Cuomo C."/>
            <person name="Billmyre B."/>
            <person name="Heitman J."/>
        </authorList>
    </citation>
    <scope>NUCLEOTIDE SEQUENCE</scope>
    <source>
        <strain evidence="2">CBS 12478</strain>
    </source>
</reference>
<feature type="compositionally biased region" description="Low complexity" evidence="1">
    <location>
        <begin position="101"/>
        <end position="122"/>
    </location>
</feature>
<feature type="compositionally biased region" description="Low complexity" evidence="1">
    <location>
        <begin position="1"/>
        <end position="28"/>
    </location>
</feature>
<dbReference type="EMBL" id="CP144054">
    <property type="protein sequence ID" value="WWD17825.1"/>
    <property type="molecule type" value="Genomic_DNA"/>
</dbReference>
<evidence type="ECO:0000256" key="1">
    <source>
        <dbReference type="SAM" id="MobiDB-lite"/>
    </source>
</evidence>
<feature type="compositionally biased region" description="Low complexity" evidence="1">
    <location>
        <begin position="49"/>
        <end position="62"/>
    </location>
</feature>